<dbReference type="InterPro" id="IPR000182">
    <property type="entry name" value="GNAT_dom"/>
</dbReference>
<dbReference type="Gene3D" id="3.40.630.30">
    <property type="match status" value="1"/>
</dbReference>
<dbReference type="Proteomes" id="UP000501058">
    <property type="component" value="Chromosome"/>
</dbReference>
<keyword evidence="5" id="KW-1185">Reference proteome</keyword>
<dbReference type="SUPFAM" id="SSF55729">
    <property type="entry name" value="Acyl-CoA N-acyltransferases (Nat)"/>
    <property type="match status" value="1"/>
</dbReference>
<evidence type="ECO:0000256" key="2">
    <source>
        <dbReference type="ARBA" id="ARBA00023315"/>
    </source>
</evidence>
<evidence type="ECO:0000313" key="5">
    <source>
        <dbReference type="Proteomes" id="UP000501058"/>
    </source>
</evidence>
<sequence>MSEAPAAVLRPATEADVPAIVAIYNASVAVNTASWDTEPQTVAERLAWFRGRVEAGQAVLVADLEGRVIGWASWGTFRPKAGYRLSMEHTLYVDESARGHGVGRLLMTGIIDTATAAGVHALVGAVSSENEVSIALHERFGFVEVGRMPQVGAKFGRWLDLVWLQKLLDDRPAP</sequence>
<evidence type="ECO:0000256" key="1">
    <source>
        <dbReference type="ARBA" id="ARBA00022679"/>
    </source>
</evidence>
<evidence type="ECO:0000259" key="3">
    <source>
        <dbReference type="PROSITE" id="PS51186"/>
    </source>
</evidence>
<evidence type="ECO:0000313" key="4">
    <source>
        <dbReference type="EMBL" id="QIK73137.1"/>
    </source>
</evidence>
<dbReference type="KEGG" id="prv:G7070_13820"/>
<dbReference type="AlphaFoldDB" id="A0A6G7Y944"/>
<dbReference type="Pfam" id="PF00583">
    <property type="entry name" value="Acetyltransf_1"/>
    <property type="match status" value="1"/>
</dbReference>
<dbReference type="EMBL" id="CP049865">
    <property type="protein sequence ID" value="QIK73137.1"/>
    <property type="molecule type" value="Genomic_DNA"/>
</dbReference>
<organism evidence="4 5">
    <name type="scientific">Propioniciclava coleopterorum</name>
    <dbReference type="NCBI Taxonomy" id="2714937"/>
    <lineage>
        <taxon>Bacteria</taxon>
        <taxon>Bacillati</taxon>
        <taxon>Actinomycetota</taxon>
        <taxon>Actinomycetes</taxon>
        <taxon>Propionibacteriales</taxon>
        <taxon>Propionibacteriaceae</taxon>
        <taxon>Propioniciclava</taxon>
    </lineage>
</organism>
<proteinExistence type="predicted"/>
<dbReference type="InterPro" id="IPR016181">
    <property type="entry name" value="Acyl_CoA_acyltransferase"/>
</dbReference>
<protein>
    <submittedName>
        <fullName evidence="4">N-acetyltransferase</fullName>
    </submittedName>
</protein>
<dbReference type="PANTHER" id="PTHR43072">
    <property type="entry name" value="N-ACETYLTRANSFERASE"/>
    <property type="match status" value="1"/>
</dbReference>
<reference evidence="4 5" key="1">
    <citation type="submission" date="2020-03" db="EMBL/GenBank/DDBJ databases">
        <title>Propioniciclava sp. nov., isolated from Hydrophilus acuminatus.</title>
        <authorList>
            <person name="Hyun D.-W."/>
            <person name="Bae J.-W."/>
        </authorList>
    </citation>
    <scope>NUCLEOTIDE SEQUENCE [LARGE SCALE GENOMIC DNA]</scope>
    <source>
        <strain evidence="4 5">HDW11</strain>
    </source>
</reference>
<gene>
    <name evidence="4" type="ORF">G7070_13820</name>
</gene>
<dbReference type="PROSITE" id="PS51186">
    <property type="entry name" value="GNAT"/>
    <property type="match status" value="1"/>
</dbReference>
<dbReference type="CDD" id="cd04301">
    <property type="entry name" value="NAT_SF"/>
    <property type="match status" value="1"/>
</dbReference>
<dbReference type="PANTHER" id="PTHR43072:SF23">
    <property type="entry name" value="UPF0039 PROTEIN C11D3.02C"/>
    <property type="match status" value="1"/>
</dbReference>
<accession>A0A6G7Y944</accession>
<keyword evidence="1 4" id="KW-0808">Transferase</keyword>
<keyword evidence="2" id="KW-0012">Acyltransferase</keyword>
<name>A0A6G7Y944_9ACTN</name>
<feature type="domain" description="N-acetyltransferase" evidence="3">
    <location>
        <begin position="7"/>
        <end position="169"/>
    </location>
</feature>
<dbReference type="GO" id="GO:0016747">
    <property type="term" value="F:acyltransferase activity, transferring groups other than amino-acyl groups"/>
    <property type="evidence" value="ECO:0007669"/>
    <property type="project" value="InterPro"/>
</dbReference>
<dbReference type="RefSeq" id="WP_166234208.1">
    <property type="nucleotide sequence ID" value="NZ_CP049865.1"/>
</dbReference>